<comment type="caution">
    <text evidence="1">The sequence shown here is derived from an EMBL/GenBank/DDBJ whole genome shotgun (WGS) entry which is preliminary data.</text>
</comment>
<sequence>MNGKAQVINKLDNQTQILSEILDSIINDSIEVVDLTQVLNEDTPVIGLPEPFVNTGSFQMKRLSKYDETGPVCYWNDLTLGEHCGTHFDAPNHWFSGKENDSIDAIPTKNMIGEACVINIKEKCKENPNYCLTVEDIKKYEEMHGEIPKHAWVLLHTGWAEYINDHGKYFNINEEGLSNTPGFTPEASKFLAKDRDILGVGVETVGTDAGIAHTFEPPFPSHHYMHEANKYGLAQLTNLDKLPSRGAILIATPLKIANGSGSPVRAIALVENN</sequence>
<dbReference type="Gene3D" id="3.50.30.50">
    <property type="entry name" value="Putative cyclase"/>
    <property type="match status" value="1"/>
</dbReference>
<dbReference type="EMBL" id="DYWT01000011">
    <property type="protein sequence ID" value="HJF30275.1"/>
    <property type="molecule type" value="Genomic_DNA"/>
</dbReference>
<dbReference type="SUPFAM" id="SSF102198">
    <property type="entry name" value="Putative cyclase"/>
    <property type="match status" value="1"/>
</dbReference>
<dbReference type="PANTHER" id="PTHR31118:SF12">
    <property type="entry name" value="CYCLASE-LIKE PROTEIN 2"/>
    <property type="match status" value="1"/>
</dbReference>
<evidence type="ECO:0000313" key="1">
    <source>
        <dbReference type="EMBL" id="HJF30275.1"/>
    </source>
</evidence>
<reference evidence="1" key="2">
    <citation type="submission" date="2021-09" db="EMBL/GenBank/DDBJ databases">
        <authorList>
            <person name="Gilroy R."/>
        </authorList>
    </citation>
    <scope>NUCLEOTIDE SEQUENCE</scope>
    <source>
        <strain evidence="1">CHK171-7178</strain>
    </source>
</reference>
<dbReference type="PANTHER" id="PTHR31118">
    <property type="entry name" value="CYCLASE-LIKE PROTEIN 2"/>
    <property type="match status" value="1"/>
</dbReference>
<dbReference type="Pfam" id="PF04199">
    <property type="entry name" value="Cyclase"/>
    <property type="match status" value="1"/>
</dbReference>
<dbReference type="GO" id="GO:0004061">
    <property type="term" value="F:arylformamidase activity"/>
    <property type="evidence" value="ECO:0007669"/>
    <property type="project" value="InterPro"/>
</dbReference>
<reference evidence="1" key="1">
    <citation type="journal article" date="2021" name="PeerJ">
        <title>Extensive microbial diversity within the chicken gut microbiome revealed by metagenomics and culture.</title>
        <authorList>
            <person name="Gilroy R."/>
            <person name="Ravi A."/>
            <person name="Getino M."/>
            <person name="Pursley I."/>
            <person name="Horton D.L."/>
            <person name="Alikhan N.F."/>
            <person name="Baker D."/>
            <person name="Gharbi K."/>
            <person name="Hall N."/>
            <person name="Watson M."/>
            <person name="Adriaenssens E.M."/>
            <person name="Foster-Nyarko E."/>
            <person name="Jarju S."/>
            <person name="Secka A."/>
            <person name="Antonio M."/>
            <person name="Oren A."/>
            <person name="Chaudhuri R.R."/>
            <person name="La Ragione R."/>
            <person name="Hildebrand F."/>
            <person name="Pallen M.J."/>
        </authorList>
    </citation>
    <scope>NUCLEOTIDE SEQUENCE</scope>
    <source>
        <strain evidence="1">CHK171-7178</strain>
    </source>
</reference>
<dbReference type="Proteomes" id="UP000698173">
    <property type="component" value="Unassembled WGS sequence"/>
</dbReference>
<accession>A0A921FV19</accession>
<dbReference type="InterPro" id="IPR007325">
    <property type="entry name" value="KFase/CYL"/>
</dbReference>
<name>A0A921FV19_SPOPS</name>
<proteinExistence type="predicted"/>
<dbReference type="GO" id="GO:0019441">
    <property type="term" value="P:L-tryptophan catabolic process to kynurenine"/>
    <property type="evidence" value="ECO:0007669"/>
    <property type="project" value="InterPro"/>
</dbReference>
<gene>
    <name evidence="1" type="ORF">K8V56_00675</name>
</gene>
<dbReference type="InterPro" id="IPR037175">
    <property type="entry name" value="KFase_sf"/>
</dbReference>
<dbReference type="AlphaFoldDB" id="A0A921FV19"/>
<protein>
    <submittedName>
        <fullName evidence="1">Cyclase family protein</fullName>
    </submittedName>
</protein>
<organism evidence="1 2">
    <name type="scientific">Sporosarcina psychrophila</name>
    <name type="common">Bacillus psychrophilus</name>
    <dbReference type="NCBI Taxonomy" id="1476"/>
    <lineage>
        <taxon>Bacteria</taxon>
        <taxon>Bacillati</taxon>
        <taxon>Bacillota</taxon>
        <taxon>Bacilli</taxon>
        <taxon>Bacillales</taxon>
        <taxon>Caryophanaceae</taxon>
        <taxon>Sporosarcina</taxon>
    </lineage>
</organism>
<evidence type="ECO:0000313" key="2">
    <source>
        <dbReference type="Proteomes" id="UP000698173"/>
    </source>
</evidence>